<protein>
    <recommendedName>
        <fullName evidence="9">Anoctamin</fullName>
    </recommendedName>
</protein>
<keyword evidence="8" id="KW-1185">Reference proteome</keyword>
<dbReference type="GO" id="GO:0036064">
    <property type="term" value="C:ciliary basal body"/>
    <property type="evidence" value="ECO:0007669"/>
    <property type="project" value="TreeGrafter"/>
</dbReference>
<dbReference type="GO" id="GO:0005789">
    <property type="term" value="C:endoplasmic reticulum membrane"/>
    <property type="evidence" value="ECO:0007669"/>
    <property type="project" value="TreeGrafter"/>
</dbReference>
<evidence type="ECO:0000256" key="6">
    <source>
        <dbReference type="SAM" id="Phobius"/>
    </source>
</evidence>
<feature type="transmembrane region" description="Helical" evidence="6">
    <location>
        <begin position="112"/>
        <end position="135"/>
    </location>
</feature>
<reference evidence="7 8" key="1">
    <citation type="journal article" date="2024" name="BMC Genomics">
        <title>De novo assembly and annotation of Popillia japonica's genome with initial clues to its potential as an invasive pest.</title>
        <authorList>
            <person name="Cucini C."/>
            <person name="Boschi S."/>
            <person name="Funari R."/>
            <person name="Cardaioli E."/>
            <person name="Iannotti N."/>
            <person name="Marturano G."/>
            <person name="Paoli F."/>
            <person name="Bruttini M."/>
            <person name="Carapelli A."/>
            <person name="Frati F."/>
            <person name="Nardi F."/>
        </authorList>
    </citation>
    <scope>NUCLEOTIDE SEQUENCE [LARGE SCALE GENOMIC DNA]</scope>
    <source>
        <strain evidence="7">DMR45628</strain>
    </source>
</reference>
<comment type="subcellular location">
    <subcellularLocation>
        <location evidence="1">Membrane</location>
        <topology evidence="1">Multi-pass membrane protein</topology>
    </subcellularLocation>
</comment>
<dbReference type="GO" id="GO:0045724">
    <property type="term" value="P:positive regulation of cilium assembly"/>
    <property type="evidence" value="ECO:0007669"/>
    <property type="project" value="TreeGrafter"/>
</dbReference>
<dbReference type="EMBL" id="JASPKY010000057">
    <property type="protein sequence ID" value="KAK9744477.1"/>
    <property type="molecule type" value="Genomic_DNA"/>
</dbReference>
<accession>A0AAW1M9H9</accession>
<evidence type="ECO:0000256" key="3">
    <source>
        <dbReference type="ARBA" id="ARBA00022692"/>
    </source>
</evidence>
<evidence type="ECO:0000313" key="8">
    <source>
        <dbReference type="Proteomes" id="UP001458880"/>
    </source>
</evidence>
<name>A0AAW1M9H9_POPJA</name>
<keyword evidence="3 6" id="KW-0812">Transmembrane</keyword>
<evidence type="ECO:0000313" key="7">
    <source>
        <dbReference type="EMBL" id="KAK9744477.1"/>
    </source>
</evidence>
<evidence type="ECO:0008006" key="9">
    <source>
        <dbReference type="Google" id="ProtNLM"/>
    </source>
</evidence>
<comment type="caution">
    <text evidence="7">The sequence shown here is derived from an EMBL/GenBank/DDBJ whole genome shotgun (WGS) entry which is preliminary data.</text>
</comment>
<dbReference type="PANTHER" id="PTHR13317">
    <property type="entry name" value="TRANSMEMBRANE ANTERIOR POSTERIOR TRANSFORMATION PROTEIN 1 HOMOLOG"/>
    <property type="match status" value="1"/>
</dbReference>
<gene>
    <name evidence="7" type="ORF">QE152_g7735</name>
</gene>
<proteinExistence type="inferred from homology"/>
<evidence type="ECO:0000256" key="4">
    <source>
        <dbReference type="ARBA" id="ARBA00022989"/>
    </source>
</evidence>
<dbReference type="PANTHER" id="PTHR13317:SF4">
    <property type="entry name" value="TRANSMEMBRANE ANTERIOR POSTERIOR TRANSFORMATION PROTEIN 1 HOMOLOG"/>
    <property type="match status" value="1"/>
</dbReference>
<organism evidence="7 8">
    <name type="scientific">Popillia japonica</name>
    <name type="common">Japanese beetle</name>
    <dbReference type="NCBI Taxonomy" id="7064"/>
    <lineage>
        <taxon>Eukaryota</taxon>
        <taxon>Metazoa</taxon>
        <taxon>Ecdysozoa</taxon>
        <taxon>Arthropoda</taxon>
        <taxon>Hexapoda</taxon>
        <taxon>Insecta</taxon>
        <taxon>Pterygota</taxon>
        <taxon>Neoptera</taxon>
        <taxon>Endopterygota</taxon>
        <taxon>Coleoptera</taxon>
        <taxon>Polyphaga</taxon>
        <taxon>Scarabaeiformia</taxon>
        <taxon>Scarabaeidae</taxon>
        <taxon>Rutelinae</taxon>
        <taxon>Popillia</taxon>
    </lineage>
</organism>
<dbReference type="Proteomes" id="UP001458880">
    <property type="component" value="Unassembled WGS sequence"/>
</dbReference>
<sequence length="160" mass="18556">MSTEDKSISFNSEKKIRFTPPTRILYGSDNKIEDLLKGDKCDIQTDETDSSKRGRPSLFSFLQVELTRGYVLEHDEERYSAKREKVYSFMKIPREVEKFMSYGFMQCADSFLFVYTFLPIRVILALFALITRPIAKCFGLSRKPYLTILTPAETQICCIT</sequence>
<keyword evidence="5 6" id="KW-0472">Membrane</keyword>
<keyword evidence="4 6" id="KW-1133">Transmembrane helix</keyword>
<evidence type="ECO:0000256" key="2">
    <source>
        <dbReference type="ARBA" id="ARBA00008803"/>
    </source>
</evidence>
<evidence type="ECO:0000256" key="5">
    <source>
        <dbReference type="ARBA" id="ARBA00023136"/>
    </source>
</evidence>
<evidence type="ECO:0000256" key="1">
    <source>
        <dbReference type="ARBA" id="ARBA00004141"/>
    </source>
</evidence>
<comment type="similarity">
    <text evidence="2">Belongs to the TAPT1 family.</text>
</comment>
<dbReference type="InterPro" id="IPR008010">
    <property type="entry name" value="Tatp1"/>
</dbReference>
<dbReference type="AlphaFoldDB" id="A0AAW1M9H9"/>